<keyword evidence="1" id="KW-1133">Transmembrane helix</keyword>
<keyword evidence="1" id="KW-0812">Transmembrane</keyword>
<organism evidence="2">
    <name type="scientific">Clostridioides difficile</name>
    <name type="common">Peptoclostridium difficile</name>
    <dbReference type="NCBI Taxonomy" id="1496"/>
    <lineage>
        <taxon>Bacteria</taxon>
        <taxon>Bacillati</taxon>
        <taxon>Bacillota</taxon>
        <taxon>Clostridia</taxon>
        <taxon>Peptostreptococcales</taxon>
        <taxon>Peptostreptococcaceae</taxon>
        <taxon>Clostridioides</taxon>
    </lineage>
</organism>
<proteinExistence type="predicted"/>
<gene>
    <name evidence="2" type="ORF">pHSJD-312_00111</name>
</gene>
<accession>A0A386JC16</accession>
<dbReference type="EMBL" id="MG973074">
    <property type="protein sequence ID" value="AYD68732.1"/>
    <property type="molecule type" value="Genomic_DNA"/>
</dbReference>
<dbReference type="AlphaFoldDB" id="A0A386JC16"/>
<evidence type="ECO:0000256" key="1">
    <source>
        <dbReference type="SAM" id="Phobius"/>
    </source>
</evidence>
<geneLocation type="plasmid" evidence="2">
    <name>pHSJD-312</name>
</geneLocation>
<reference evidence="2" key="1">
    <citation type="journal article" date="2018" name="Sci. Rep.">
        <title>Novel Clade C-I Clostridium difficile strains escape diagnostic tests, differ in pathogenicity potential and carry toxins on extrachromosomal elements.</title>
        <authorList>
            <person name="Ramirez-Vargas G."/>
            <person name="Lopez-Urena D."/>
            <person name="Badilla A."/>
            <person name="Orozco-Aguilar J."/>
            <person name="Murillo T."/>
            <person name="Rojas P."/>
            <person name="Riedel T."/>
            <person name="Overmann J."/>
            <person name="Gonzalez G."/>
            <person name="Chaves-Olarte E."/>
            <person name="Quesada-Gomez C."/>
            <person name="Rodriguez C."/>
        </authorList>
    </citation>
    <scope>NUCLEOTIDE SEQUENCE</scope>
    <source>
        <strain evidence="2">HSJD-312</strain>
        <plasmid evidence="2">pHSJD-312</plasmid>
    </source>
</reference>
<dbReference type="RefSeq" id="WP_021382318.1">
    <property type="nucleotide sequence ID" value="NZ_MG973074.1"/>
</dbReference>
<name>A0A386JC16_CLODI</name>
<protein>
    <submittedName>
        <fullName evidence="2">Uncharacterized protein</fullName>
    </submittedName>
</protein>
<sequence length="88" mass="10027">MENLLFQKEKRKQRNTFLESYIGQKIMCIERHLREVLNNESGMDENVSKAIWVVIAVFLGGLMLAWATGALQDVILPKAQSTIVNMFG</sequence>
<feature type="transmembrane region" description="Helical" evidence="1">
    <location>
        <begin position="50"/>
        <end position="71"/>
    </location>
</feature>
<keyword evidence="1" id="KW-0472">Membrane</keyword>
<evidence type="ECO:0000313" key="2">
    <source>
        <dbReference type="EMBL" id="AYD68732.1"/>
    </source>
</evidence>
<keyword evidence="2" id="KW-0614">Plasmid</keyword>